<sequence>MSTNDAGTPENGEPEVEQPATDTSKQESTAAKGATKLPTVPVEDAPARVQLPTAKADKAAPAKDEPAVAKSEPSEPAAAKSEPSEPAPVKEEPAAKPAAAKSEASKPAVAKDQPSTDAPSRPAPAKRAPSTGETTELAIQTPARASSGETTELSVQTARSAAQESRPAAQAPRPAATAPRTAASTPRPAASAPRPAASAPRPQTQQAPYDQYDDFDDEPRVAQPVGGPPVGGPPKSAGRQVRKIWWPIGGLALLLILGYVGTALWEGDRISSGTTVGGVDVGGLGKDEAAARLTTEAAKVSKLPVTVSLDKDRVEIQPASAGLGLDVEKSLAGLTDRGFGPGDVFGYFTGGGDKPAVTKANPATLAEAIDKATRTVITGNPVDGKVSFENGKVEVVRSKPGQGVDSDALAAQIGKEWPAKRAFSTQVSEREGRLKNAEIDRFVKEFGDKAMSGDLTVTDGKVSTKLTPGQLSAVLSVKSSGGKLTPSLDSEKLADKIMSLKPELATPARNAKVQLVSGQPKVTPSVDGTEIDRAKLGPAVIAALTTDERTATIATKPVKAKVTTEQVQALDAKNVVSEFRSRFPTGPSNAARTKNIRVALSILNGQVVGAGEQFSLVKALGGEMTAAQGYVEAPTIQDGHERAAMGGGVSQVSTTVYNTAFFAGVQLDEHKPHSFWIPRYPMGREATLWIPDLDNKWTNTTGAPILIEAGVQGNEVVMRFYGKKTFTVETTTGPQRSFTQPKTIYDNHPGCIRVPPQRGFTVDVKRVVKQGGTVVKNETLTTTYKAANNIICGPPPSGGSTAPPPGSTNPPTD</sequence>
<proteinExistence type="predicted"/>
<evidence type="ECO:0000259" key="3">
    <source>
        <dbReference type="Pfam" id="PF12229"/>
    </source>
</evidence>
<dbReference type="Pfam" id="PF12229">
    <property type="entry name" value="PG_binding_4"/>
    <property type="match status" value="1"/>
</dbReference>
<dbReference type="KEGG" id="lmoi:VV02_20440"/>
<feature type="compositionally biased region" description="Basic and acidic residues" evidence="1">
    <location>
        <begin position="55"/>
        <end position="67"/>
    </location>
</feature>
<feature type="compositionally biased region" description="Polar residues" evidence="1">
    <location>
        <begin position="20"/>
        <end position="29"/>
    </location>
</feature>
<dbReference type="PANTHER" id="PTHR35788">
    <property type="entry name" value="EXPORTED PROTEIN-RELATED"/>
    <property type="match status" value="1"/>
</dbReference>
<accession>A0A0K1JLR0</accession>
<dbReference type="InterPro" id="IPR052913">
    <property type="entry name" value="Glycopeptide_resist_protein"/>
</dbReference>
<feature type="region of interest" description="Disordered" evidence="1">
    <location>
        <begin position="1"/>
        <end position="238"/>
    </location>
</feature>
<feature type="compositionally biased region" description="Low complexity" evidence="1">
    <location>
        <begin position="118"/>
        <end position="130"/>
    </location>
</feature>
<evidence type="ECO:0000313" key="4">
    <source>
        <dbReference type="EMBL" id="AKU17659.1"/>
    </source>
</evidence>
<keyword evidence="2" id="KW-1133">Transmembrane helix</keyword>
<feature type="region of interest" description="Disordered" evidence="1">
    <location>
        <begin position="791"/>
        <end position="813"/>
    </location>
</feature>
<dbReference type="Proteomes" id="UP000066480">
    <property type="component" value="Chromosome"/>
</dbReference>
<feature type="compositionally biased region" description="Low complexity" evidence="1">
    <location>
        <begin position="158"/>
        <end position="208"/>
    </location>
</feature>
<dbReference type="InterPro" id="IPR007391">
    <property type="entry name" value="Vancomycin_resist_VanW"/>
</dbReference>
<reference evidence="4 5" key="1">
    <citation type="submission" date="2015-03" db="EMBL/GenBank/DDBJ databases">
        <title>Luteipulveratus halotolerans sp. nov., a novel actinobacterium (Dermacoccaceae) from Sarawak, Malaysia.</title>
        <authorList>
            <person name="Juboi H."/>
            <person name="Basik A."/>
            <person name="Shamsul S.S."/>
            <person name="Arnold P."/>
            <person name="Schmitt E.K."/>
            <person name="Sanglier J.-J."/>
            <person name="Yeo T."/>
        </authorList>
    </citation>
    <scope>NUCLEOTIDE SEQUENCE [LARGE SCALE GENOMIC DNA]</scope>
    <source>
        <strain evidence="4 5">MN07-A0370</strain>
    </source>
</reference>
<dbReference type="EMBL" id="CP011112">
    <property type="protein sequence ID" value="AKU17659.1"/>
    <property type="molecule type" value="Genomic_DNA"/>
</dbReference>
<dbReference type="InterPro" id="IPR022029">
    <property type="entry name" value="YoaR-like_PG-bd"/>
</dbReference>
<organism evidence="4 5">
    <name type="scientific">Luteipulveratus mongoliensis</name>
    <dbReference type="NCBI Taxonomy" id="571913"/>
    <lineage>
        <taxon>Bacteria</taxon>
        <taxon>Bacillati</taxon>
        <taxon>Actinomycetota</taxon>
        <taxon>Actinomycetes</taxon>
        <taxon>Micrococcales</taxon>
        <taxon>Dermacoccaceae</taxon>
        <taxon>Luteipulveratus</taxon>
    </lineage>
</organism>
<evidence type="ECO:0000256" key="1">
    <source>
        <dbReference type="SAM" id="MobiDB-lite"/>
    </source>
</evidence>
<feature type="compositionally biased region" description="Polar residues" evidence="1">
    <location>
        <begin position="131"/>
        <end position="157"/>
    </location>
</feature>
<feature type="compositionally biased region" description="Low complexity" evidence="1">
    <location>
        <begin position="95"/>
        <end position="111"/>
    </location>
</feature>
<gene>
    <name evidence="4" type="ORF">VV02_20440</name>
</gene>
<feature type="transmembrane region" description="Helical" evidence="2">
    <location>
        <begin position="244"/>
        <end position="265"/>
    </location>
</feature>
<keyword evidence="5" id="KW-1185">Reference proteome</keyword>
<feature type="compositionally biased region" description="Pro residues" evidence="1">
    <location>
        <begin position="793"/>
        <end position="813"/>
    </location>
</feature>
<dbReference type="RefSeq" id="WP_052594523.1">
    <property type="nucleotide sequence ID" value="NZ_CP011112.1"/>
</dbReference>
<evidence type="ECO:0000256" key="2">
    <source>
        <dbReference type="SAM" id="Phobius"/>
    </source>
</evidence>
<feature type="compositionally biased region" description="Low complexity" evidence="1">
    <location>
        <begin position="68"/>
        <end position="81"/>
    </location>
</feature>
<feature type="domain" description="YoaR-like putative peptidoglycan binding" evidence="3">
    <location>
        <begin position="480"/>
        <end position="549"/>
    </location>
</feature>
<dbReference type="AlphaFoldDB" id="A0A0K1JLR0"/>
<keyword evidence="2" id="KW-0812">Transmembrane</keyword>
<dbReference type="STRING" id="571913.VV02_20440"/>
<dbReference type="Pfam" id="PF04294">
    <property type="entry name" value="VanW"/>
    <property type="match status" value="1"/>
</dbReference>
<keyword evidence="2" id="KW-0472">Membrane</keyword>
<protein>
    <recommendedName>
        <fullName evidence="3">YoaR-like putative peptidoglycan binding domain-containing protein</fullName>
    </recommendedName>
</protein>
<dbReference type="PANTHER" id="PTHR35788:SF1">
    <property type="entry name" value="EXPORTED PROTEIN"/>
    <property type="match status" value="1"/>
</dbReference>
<dbReference type="OrthoDB" id="9813301at2"/>
<name>A0A0K1JLR0_9MICO</name>
<evidence type="ECO:0000313" key="5">
    <source>
        <dbReference type="Proteomes" id="UP000066480"/>
    </source>
</evidence>